<dbReference type="Gene3D" id="3.40.1350.10">
    <property type="match status" value="1"/>
</dbReference>
<dbReference type="InterPro" id="IPR007560">
    <property type="entry name" value="Restrct_endonuc_IV_Mrr"/>
</dbReference>
<protein>
    <recommendedName>
        <fullName evidence="1">Restriction endonuclease type IV Mrr domain-containing protein</fullName>
    </recommendedName>
</protein>
<dbReference type="Proteomes" id="UP001501047">
    <property type="component" value="Unassembled WGS sequence"/>
</dbReference>
<organism evidence="2 3">
    <name type="scientific">Clostridium subterminale</name>
    <dbReference type="NCBI Taxonomy" id="1550"/>
    <lineage>
        <taxon>Bacteria</taxon>
        <taxon>Bacillati</taxon>
        <taxon>Bacillota</taxon>
        <taxon>Clostridia</taxon>
        <taxon>Eubacteriales</taxon>
        <taxon>Clostridiaceae</taxon>
        <taxon>Clostridium</taxon>
    </lineage>
</organism>
<dbReference type="SUPFAM" id="SSF52980">
    <property type="entry name" value="Restriction endonuclease-like"/>
    <property type="match status" value="1"/>
</dbReference>
<dbReference type="RefSeq" id="WP_343826650.1">
    <property type="nucleotide sequence ID" value="NZ_BAAACI010000006.1"/>
</dbReference>
<sequence>MNKYEILILLIILIILFKSITPFIEKIRGFKNEQLKFTMRIKVENINRLTGLEFEGFCRWLFQNNPKYKYVELTPYGNDGEVDLILTNADDEKIYVECKRYDTHFNLDNETDTKERGQLFIGRVACQKLVGAMMANNIKKGIILTTGSVSPNALEYIGKLEDNSDLSLEIYTMDNILKLIGAHENQDDYEFAVEI</sequence>
<gene>
    <name evidence="2" type="ORF">GCM10008908_23830</name>
</gene>
<dbReference type="InterPro" id="IPR011856">
    <property type="entry name" value="tRNA_endonuc-like_dom_sf"/>
</dbReference>
<feature type="domain" description="Restriction endonuclease type IV Mrr" evidence="1">
    <location>
        <begin position="47"/>
        <end position="161"/>
    </location>
</feature>
<evidence type="ECO:0000313" key="2">
    <source>
        <dbReference type="EMBL" id="GAA0774271.1"/>
    </source>
</evidence>
<dbReference type="Pfam" id="PF04471">
    <property type="entry name" value="Mrr_cat"/>
    <property type="match status" value="1"/>
</dbReference>
<accession>A0ABP3W291</accession>
<comment type="caution">
    <text evidence="2">The sequence shown here is derived from an EMBL/GenBank/DDBJ whole genome shotgun (WGS) entry which is preliminary data.</text>
</comment>
<proteinExistence type="predicted"/>
<dbReference type="InterPro" id="IPR011335">
    <property type="entry name" value="Restrct_endonuc-II-like"/>
</dbReference>
<name>A0ABP3W291_CLOSU</name>
<evidence type="ECO:0000313" key="3">
    <source>
        <dbReference type="Proteomes" id="UP001501047"/>
    </source>
</evidence>
<dbReference type="EMBL" id="BAAACI010000006">
    <property type="protein sequence ID" value="GAA0774271.1"/>
    <property type="molecule type" value="Genomic_DNA"/>
</dbReference>
<keyword evidence="3" id="KW-1185">Reference proteome</keyword>
<reference evidence="3" key="1">
    <citation type="journal article" date="2019" name="Int. J. Syst. Evol. Microbiol.">
        <title>The Global Catalogue of Microorganisms (GCM) 10K type strain sequencing project: providing services to taxonomists for standard genome sequencing and annotation.</title>
        <authorList>
            <consortium name="The Broad Institute Genomics Platform"/>
            <consortium name="The Broad Institute Genome Sequencing Center for Infectious Disease"/>
            <person name="Wu L."/>
            <person name="Ma J."/>
        </authorList>
    </citation>
    <scope>NUCLEOTIDE SEQUENCE [LARGE SCALE GENOMIC DNA]</scope>
    <source>
        <strain evidence="3">JCM 1417</strain>
    </source>
</reference>
<evidence type="ECO:0000259" key="1">
    <source>
        <dbReference type="Pfam" id="PF04471"/>
    </source>
</evidence>